<proteinExistence type="predicted"/>
<evidence type="ECO:0000313" key="1">
    <source>
        <dbReference type="EMBL" id="MEK9514968.1"/>
    </source>
</evidence>
<dbReference type="EMBL" id="JBBWYZ010000028">
    <property type="protein sequence ID" value="MEK9514968.1"/>
    <property type="molecule type" value="Genomic_DNA"/>
</dbReference>
<comment type="caution">
    <text evidence="1">The sequence shown here is derived from an EMBL/GenBank/DDBJ whole genome shotgun (WGS) entry which is preliminary data.</text>
</comment>
<name>A0ABU9ESN6_LIMFS</name>
<dbReference type="Proteomes" id="UP001387447">
    <property type="component" value="Unassembled WGS sequence"/>
</dbReference>
<organism evidence="1 2">
    <name type="scientific">Limnospira fusiformis PMC 851.14</name>
    <dbReference type="NCBI Taxonomy" id="2219512"/>
    <lineage>
        <taxon>Bacteria</taxon>
        <taxon>Bacillati</taxon>
        <taxon>Cyanobacteriota</taxon>
        <taxon>Cyanophyceae</taxon>
        <taxon>Oscillatoriophycideae</taxon>
        <taxon>Oscillatoriales</taxon>
        <taxon>Sirenicapillariaceae</taxon>
        <taxon>Limnospira</taxon>
    </lineage>
</organism>
<evidence type="ECO:0000313" key="2">
    <source>
        <dbReference type="Proteomes" id="UP001387447"/>
    </source>
</evidence>
<accession>A0ABU9ESN6</accession>
<gene>
    <name evidence="1" type="ORF">AAEJ74_25920</name>
</gene>
<sequence>MSAGSRRLAIALRGDIIRVDASINSFTAGGGGKVRSHYITARLPLP</sequence>
<reference evidence="1 2" key="1">
    <citation type="journal article" date="2024" name="Front. Microbiol.">
        <title>Transcriptomic insights into the dominance of two phototrophs throughout the water column of a tropical hypersaline-alkaline crater lake (Dziani Dzaha, Mayotte).</title>
        <authorList>
            <person name="Duperron S."/>
            <person name="Halary S."/>
            <person name="Bouly J.-P."/>
            <person name="Roussel T."/>
            <person name="Hugoni M."/>
            <person name="Bruto M."/>
            <person name="Oger P."/>
            <person name="Duval C."/>
            <person name="Woo A."/>
            <person name="Jezequiel D."/>
            <person name="Ader M."/>
            <person name="Leboulanger C."/>
            <person name="Agogue H."/>
            <person name="Grossi V."/>
            <person name="Trousselier M."/>
            <person name="Bernard C."/>
        </authorList>
    </citation>
    <scope>NUCLEOTIDE SEQUENCE [LARGE SCALE GENOMIC DNA]</scope>
    <source>
        <strain evidence="1 2">PMC 851.14</strain>
    </source>
</reference>
<protein>
    <submittedName>
        <fullName evidence="1">Uncharacterized protein</fullName>
    </submittedName>
</protein>
<keyword evidence="2" id="KW-1185">Reference proteome</keyword>
<dbReference type="RefSeq" id="WP_187758548.1">
    <property type="nucleotide sequence ID" value="NZ_JBBWYZ010000028.1"/>
</dbReference>